<dbReference type="Proteomes" id="UP000298458">
    <property type="component" value="Unassembled WGS sequence"/>
</dbReference>
<dbReference type="RefSeq" id="WP_135766975.1">
    <property type="nucleotide sequence ID" value="NZ_RQET01000004.1"/>
</dbReference>
<dbReference type="Pfam" id="PF14375">
    <property type="entry name" value="Cys_rich_CWC"/>
    <property type="match status" value="1"/>
</dbReference>
<proteinExistence type="predicted"/>
<comment type="caution">
    <text evidence="1">The sequence shown here is derived from an EMBL/GenBank/DDBJ whole genome shotgun (WGS) entry which is preliminary data.</text>
</comment>
<dbReference type="EMBL" id="RQET01000004">
    <property type="protein sequence ID" value="TGK11569.1"/>
    <property type="molecule type" value="Genomic_DNA"/>
</dbReference>
<keyword evidence="2" id="KW-1185">Reference proteome</keyword>
<gene>
    <name evidence="1" type="ORF">EHO60_04520</name>
</gene>
<evidence type="ECO:0000313" key="1">
    <source>
        <dbReference type="EMBL" id="TGK11569.1"/>
    </source>
</evidence>
<name>A0A4R9GG99_9LEPT</name>
<evidence type="ECO:0008006" key="3">
    <source>
        <dbReference type="Google" id="ProtNLM"/>
    </source>
</evidence>
<organism evidence="1 2">
    <name type="scientific">Leptospira fletcheri</name>
    <dbReference type="NCBI Taxonomy" id="2484981"/>
    <lineage>
        <taxon>Bacteria</taxon>
        <taxon>Pseudomonadati</taxon>
        <taxon>Spirochaetota</taxon>
        <taxon>Spirochaetia</taxon>
        <taxon>Leptospirales</taxon>
        <taxon>Leptospiraceae</taxon>
        <taxon>Leptospira</taxon>
    </lineage>
</organism>
<evidence type="ECO:0000313" key="2">
    <source>
        <dbReference type="Proteomes" id="UP000298458"/>
    </source>
</evidence>
<accession>A0A4R9GG99</accession>
<sequence length="61" mass="6741">MAEKKCSKCFRPFGCRADEGGCWCDSAKLSDLTLSKLRLLFDDCLCPSCLSEFEIGSKAPE</sequence>
<dbReference type="InterPro" id="IPR032720">
    <property type="entry name" value="Cys_rich_CWC"/>
</dbReference>
<protein>
    <recommendedName>
        <fullName evidence="3">Cysteine-rich CWC family protein</fullName>
    </recommendedName>
</protein>
<dbReference type="AlphaFoldDB" id="A0A4R9GG99"/>
<reference evidence="1" key="1">
    <citation type="journal article" date="2019" name="PLoS Negl. Trop. Dis.">
        <title>Revisiting the worldwide diversity of Leptospira species in the environment.</title>
        <authorList>
            <person name="Vincent A.T."/>
            <person name="Schiettekatte O."/>
            <person name="Bourhy P."/>
            <person name="Veyrier F.J."/>
            <person name="Picardeau M."/>
        </authorList>
    </citation>
    <scope>NUCLEOTIDE SEQUENCE [LARGE SCALE GENOMIC DNA]</scope>
    <source>
        <strain evidence="1">SSW15</strain>
    </source>
</reference>